<evidence type="ECO:0000313" key="18">
    <source>
        <dbReference type="Proteomes" id="UP001243009"/>
    </source>
</evidence>
<keyword evidence="9" id="KW-0406">Ion transport</keyword>
<feature type="domain" description="Polysaccharide export protein N-terminal" evidence="15">
    <location>
        <begin position="45"/>
        <end position="141"/>
    </location>
</feature>
<keyword evidence="13" id="KW-0998">Cell outer membrane</keyword>
<keyword evidence="10" id="KW-0626">Porin</keyword>
<keyword evidence="14" id="KW-0449">Lipoprotein</keyword>
<evidence type="ECO:0000259" key="15">
    <source>
        <dbReference type="Pfam" id="PF02563"/>
    </source>
</evidence>
<dbReference type="PANTHER" id="PTHR33619">
    <property type="entry name" value="POLYSACCHARIDE EXPORT PROTEIN GFCE-RELATED"/>
    <property type="match status" value="1"/>
</dbReference>
<dbReference type="PANTHER" id="PTHR33619:SF3">
    <property type="entry name" value="POLYSACCHARIDE EXPORT PROTEIN GFCE-RELATED"/>
    <property type="match status" value="1"/>
</dbReference>
<evidence type="ECO:0000256" key="6">
    <source>
        <dbReference type="ARBA" id="ARBA00022692"/>
    </source>
</evidence>
<evidence type="ECO:0000256" key="5">
    <source>
        <dbReference type="ARBA" id="ARBA00022597"/>
    </source>
</evidence>
<evidence type="ECO:0000256" key="9">
    <source>
        <dbReference type="ARBA" id="ARBA00023065"/>
    </source>
</evidence>
<evidence type="ECO:0000313" key="17">
    <source>
        <dbReference type="EMBL" id="MDO9712565.1"/>
    </source>
</evidence>
<dbReference type="EMBL" id="JAUTWS010000051">
    <property type="protein sequence ID" value="MDO9712565.1"/>
    <property type="molecule type" value="Genomic_DNA"/>
</dbReference>
<evidence type="ECO:0000259" key="16">
    <source>
        <dbReference type="Pfam" id="PF22461"/>
    </source>
</evidence>
<protein>
    <submittedName>
        <fullName evidence="17">Polysaccharide biosynthesis/export family protein</fullName>
    </submittedName>
</protein>
<dbReference type="Pfam" id="PF22461">
    <property type="entry name" value="SLBB_2"/>
    <property type="match status" value="1"/>
</dbReference>
<organism evidence="17 18">
    <name type="scientific">Paracraurococcus lichenis</name>
    <dbReference type="NCBI Taxonomy" id="3064888"/>
    <lineage>
        <taxon>Bacteria</taxon>
        <taxon>Pseudomonadati</taxon>
        <taxon>Pseudomonadota</taxon>
        <taxon>Alphaproteobacteria</taxon>
        <taxon>Acetobacterales</taxon>
        <taxon>Roseomonadaceae</taxon>
        <taxon>Paracraurococcus</taxon>
    </lineage>
</organism>
<comment type="caution">
    <text evidence="17">The sequence shown here is derived from an EMBL/GenBank/DDBJ whole genome shotgun (WGS) entry which is preliminary data.</text>
</comment>
<keyword evidence="18" id="KW-1185">Reference proteome</keyword>
<evidence type="ECO:0000256" key="2">
    <source>
        <dbReference type="ARBA" id="ARBA00009450"/>
    </source>
</evidence>
<evidence type="ECO:0000256" key="8">
    <source>
        <dbReference type="ARBA" id="ARBA00023047"/>
    </source>
</evidence>
<dbReference type="InterPro" id="IPR003715">
    <property type="entry name" value="Poly_export_N"/>
</dbReference>
<evidence type="ECO:0000256" key="7">
    <source>
        <dbReference type="ARBA" id="ARBA00022729"/>
    </source>
</evidence>
<comment type="subcellular location">
    <subcellularLocation>
        <location evidence="1">Cell outer membrane</location>
        <topology evidence="1">Multi-pass membrane protein</topology>
    </subcellularLocation>
</comment>
<proteinExistence type="inferred from homology"/>
<comment type="similarity">
    <text evidence="2">Belongs to the BexD/CtrA/VexA family.</text>
</comment>
<evidence type="ECO:0000256" key="14">
    <source>
        <dbReference type="ARBA" id="ARBA00023288"/>
    </source>
</evidence>
<keyword evidence="7" id="KW-0732">Signal</keyword>
<evidence type="ECO:0000256" key="11">
    <source>
        <dbReference type="ARBA" id="ARBA00023136"/>
    </source>
</evidence>
<gene>
    <name evidence="17" type="ORF">Q7A36_29775</name>
</gene>
<keyword evidence="12" id="KW-0564">Palmitate</keyword>
<dbReference type="Gene3D" id="3.10.560.10">
    <property type="entry name" value="Outer membrane lipoprotein wza domain like"/>
    <property type="match status" value="2"/>
</dbReference>
<keyword evidence="11" id="KW-0472">Membrane</keyword>
<keyword evidence="4" id="KW-1134">Transmembrane beta strand</keyword>
<evidence type="ECO:0000256" key="13">
    <source>
        <dbReference type="ARBA" id="ARBA00023237"/>
    </source>
</evidence>
<evidence type="ECO:0000256" key="12">
    <source>
        <dbReference type="ARBA" id="ARBA00023139"/>
    </source>
</evidence>
<accession>A0ABT9E917</accession>
<dbReference type="Proteomes" id="UP001243009">
    <property type="component" value="Unassembled WGS sequence"/>
</dbReference>
<sequence>MLEQSSESAGAPYGLVEIDGRVLAARDLAGGRGFRAAFGDRGRPPAPTVGVGDAVSVIIWQSSTTGLLSAAPGPSSTGQSQGQGFPAQISLPEQVVAADGGITVPFAGRVRAAGRTTLQIQQSIERALANRLVEPQVLVTVPRILSATASVTGDGIAGSRVPLSARGERLLNVIAAAGGAKTPAYETLILVTRDGVTASMTIDSILAEPDENIHVWPDDVITVMRSPKTFSAFGATTNNNQLPFNASNLNLAEAIARAGGLLDARADPKGVFLFRFEDPQVAAAVDAPVKVKDPKAPVPVLYHLDLQQAGGYFLAQKFPMRDGDMIYVAGAAANSLQKFFTVVSLISSPVLSGAILAR</sequence>
<keyword evidence="6" id="KW-0812">Transmembrane</keyword>
<keyword evidence="3" id="KW-0813">Transport</keyword>
<dbReference type="InterPro" id="IPR049712">
    <property type="entry name" value="Poly_export"/>
</dbReference>
<dbReference type="InterPro" id="IPR054765">
    <property type="entry name" value="SLBB_dom"/>
</dbReference>
<keyword evidence="5" id="KW-0762">Sugar transport</keyword>
<name>A0ABT9E917_9PROT</name>
<dbReference type="Gene3D" id="3.30.1950.10">
    <property type="entry name" value="wza like domain"/>
    <property type="match status" value="1"/>
</dbReference>
<keyword evidence="8" id="KW-0625">Polysaccharide transport</keyword>
<dbReference type="Pfam" id="PF02563">
    <property type="entry name" value="Poly_export"/>
    <property type="match status" value="1"/>
</dbReference>
<dbReference type="RefSeq" id="WP_305107422.1">
    <property type="nucleotide sequence ID" value="NZ_JAUTWS010000051.1"/>
</dbReference>
<evidence type="ECO:0000256" key="1">
    <source>
        <dbReference type="ARBA" id="ARBA00004571"/>
    </source>
</evidence>
<reference evidence="17 18" key="1">
    <citation type="submission" date="2023-08" db="EMBL/GenBank/DDBJ databases">
        <title>The draft genome sequence of Paracraurococcus sp. LOR1-02.</title>
        <authorList>
            <person name="Kingkaew E."/>
            <person name="Tanasupawat S."/>
        </authorList>
    </citation>
    <scope>NUCLEOTIDE SEQUENCE [LARGE SCALE GENOMIC DNA]</scope>
    <source>
        <strain evidence="17 18">LOR1-02</strain>
    </source>
</reference>
<evidence type="ECO:0000256" key="3">
    <source>
        <dbReference type="ARBA" id="ARBA00022448"/>
    </source>
</evidence>
<evidence type="ECO:0000256" key="4">
    <source>
        <dbReference type="ARBA" id="ARBA00022452"/>
    </source>
</evidence>
<feature type="domain" description="SLBB" evidence="16">
    <location>
        <begin position="230"/>
        <end position="328"/>
    </location>
</feature>
<evidence type="ECO:0000256" key="10">
    <source>
        <dbReference type="ARBA" id="ARBA00023114"/>
    </source>
</evidence>